<protein>
    <submittedName>
        <fullName evidence="1">Uncharacterized protein</fullName>
    </submittedName>
</protein>
<organism evidence="1">
    <name type="scientific">marine metagenome</name>
    <dbReference type="NCBI Taxonomy" id="408172"/>
    <lineage>
        <taxon>unclassified sequences</taxon>
        <taxon>metagenomes</taxon>
        <taxon>ecological metagenomes</taxon>
    </lineage>
</organism>
<dbReference type="EMBL" id="UINC01191349">
    <property type="protein sequence ID" value="SVE05955.1"/>
    <property type="molecule type" value="Genomic_DNA"/>
</dbReference>
<dbReference type="AlphaFoldDB" id="A0A383AFI4"/>
<accession>A0A383AFI4</accession>
<sequence length="48" mass="5373">MGDDVMNTEFKDAKQRAAVCNSQFQQRKKNKGTASWDDVRQGDALGLI</sequence>
<evidence type="ECO:0000313" key="1">
    <source>
        <dbReference type="EMBL" id="SVE05955.1"/>
    </source>
</evidence>
<gene>
    <name evidence="1" type="ORF">METZ01_LOCUS458809</name>
</gene>
<name>A0A383AFI4_9ZZZZ</name>
<proteinExistence type="predicted"/>
<reference evidence="1" key="1">
    <citation type="submission" date="2018-05" db="EMBL/GenBank/DDBJ databases">
        <authorList>
            <person name="Lanie J.A."/>
            <person name="Ng W.-L."/>
            <person name="Kazmierczak K.M."/>
            <person name="Andrzejewski T.M."/>
            <person name="Davidsen T.M."/>
            <person name="Wayne K.J."/>
            <person name="Tettelin H."/>
            <person name="Glass J.I."/>
            <person name="Rusch D."/>
            <person name="Podicherti R."/>
            <person name="Tsui H.-C.T."/>
            <person name="Winkler M.E."/>
        </authorList>
    </citation>
    <scope>NUCLEOTIDE SEQUENCE</scope>
</reference>